<gene>
    <name evidence="1" type="ORF">LCGC14_1010610</name>
</gene>
<dbReference type="SUPFAM" id="SSF56747">
    <property type="entry name" value="Prim-pol domain"/>
    <property type="match status" value="1"/>
</dbReference>
<proteinExistence type="predicted"/>
<dbReference type="AlphaFoldDB" id="A0A0F9QIL3"/>
<sequence length="768" mass="90303">MSTYFSSKIGYIIEDFLDKRFDFGIVRENLLEKLHAINGKEVFWKSLKELRMDITVIAPDMDALMASSKIKSHEFDAIVEKVADMVRNSIALVANKIAHTIKYYKYFKNSIFIQHTIQYSEDDLNHSQRNDIITMSFLTEYLDIQDVIGFLNLWNLQELCVAKHIEITFHVVKKGTANDIPLLTSNLEKKDLAEVQDFLSIEDSEILQHPCYFKILKSFMFPEGFQSKAEITLDIAQETLAPKKRRTVMYDSGRKGKFHEILTNLTPYKKYSQIIRENNISGIYCSVRSTNDEILYLLIDIDVPSLFYAIFSRQIVWQLILNIVDALKLVVSRFGLPPFKVMFSGAKGVHLLWSLDRQAIVDYERHVNLPELSNRTIPGIRNLKREKVSSVNDMFKFTKTLLQSILLHTVYKGNIKIPQEIIQKLKVYHPYQIFRLSPDSKNCLSILLDCSSQAKGVFRLFSPHPSTRLVSIPLSDLNTEDSVMEKYRNYQMVVEDARIENVLQRFEKNEIELFLQFPNFISRRQIRKMLRPDNLFPTFSILLRFGVMYSIERSPPSFGFWFRFYELKSFYEYVEKSIYFYKEEFAQDIIEYLENVALNLNIKNSENITQILIHYMIEKKISYPVARQLISNLYYKEFFFDLKSNIFLRENQDNLLTLFSEQIQFSNFLNQAENLFNLAVNAVITLIISNHQNLPKHQQTALKQFNSESLLLLDLTRTYLSELRSDKGSIDKEQQLIDTIYFISQLYFSSIVFLNKFYNLQEEQTRWK</sequence>
<evidence type="ECO:0000313" key="1">
    <source>
        <dbReference type="EMBL" id="KKN13016.1"/>
    </source>
</evidence>
<protein>
    <submittedName>
        <fullName evidence="1">Uncharacterized protein</fullName>
    </submittedName>
</protein>
<comment type="caution">
    <text evidence="1">The sequence shown here is derived from an EMBL/GenBank/DDBJ whole genome shotgun (WGS) entry which is preliminary data.</text>
</comment>
<organism evidence="1">
    <name type="scientific">marine sediment metagenome</name>
    <dbReference type="NCBI Taxonomy" id="412755"/>
    <lineage>
        <taxon>unclassified sequences</taxon>
        <taxon>metagenomes</taxon>
        <taxon>ecological metagenomes</taxon>
    </lineage>
</organism>
<reference evidence="1" key="1">
    <citation type="journal article" date="2015" name="Nature">
        <title>Complex archaea that bridge the gap between prokaryotes and eukaryotes.</title>
        <authorList>
            <person name="Spang A."/>
            <person name="Saw J.H."/>
            <person name="Jorgensen S.L."/>
            <person name="Zaremba-Niedzwiedzka K."/>
            <person name="Martijn J."/>
            <person name="Lind A.E."/>
            <person name="van Eijk R."/>
            <person name="Schleper C."/>
            <person name="Guy L."/>
            <person name="Ettema T.J."/>
        </authorList>
    </citation>
    <scope>NUCLEOTIDE SEQUENCE</scope>
</reference>
<accession>A0A0F9QIL3</accession>
<dbReference type="EMBL" id="LAZR01003969">
    <property type="protein sequence ID" value="KKN13016.1"/>
    <property type="molecule type" value="Genomic_DNA"/>
</dbReference>
<name>A0A0F9QIL3_9ZZZZ</name>